<dbReference type="Proteomes" id="UP001448207">
    <property type="component" value="Unassembled WGS sequence"/>
</dbReference>
<feature type="region of interest" description="Disordered" evidence="4">
    <location>
        <begin position="467"/>
        <end position="496"/>
    </location>
</feature>
<dbReference type="PANTHER" id="PTHR47966:SF65">
    <property type="entry name" value="ASPARTIC-TYPE ENDOPEPTIDASE"/>
    <property type="match status" value="1"/>
</dbReference>
<evidence type="ECO:0000259" key="6">
    <source>
        <dbReference type="PROSITE" id="PS51767"/>
    </source>
</evidence>
<proteinExistence type="inferred from homology"/>
<dbReference type="InterPro" id="IPR001969">
    <property type="entry name" value="Aspartic_peptidase_AS"/>
</dbReference>
<dbReference type="PROSITE" id="PS00141">
    <property type="entry name" value="ASP_PROTEASE"/>
    <property type="match status" value="4"/>
</dbReference>
<accession>A0ABR3B999</accession>
<evidence type="ECO:0000256" key="3">
    <source>
        <dbReference type="RuleBase" id="RU000454"/>
    </source>
</evidence>
<dbReference type="PANTHER" id="PTHR47966">
    <property type="entry name" value="BETA-SITE APP-CLEAVING ENZYME, ISOFORM A-RELATED"/>
    <property type="match status" value="1"/>
</dbReference>
<dbReference type="InterPro" id="IPR001461">
    <property type="entry name" value="Aspartic_peptidase_A1"/>
</dbReference>
<name>A0ABR3B999_PHYBL</name>
<dbReference type="InterPro" id="IPR033121">
    <property type="entry name" value="PEPTIDASE_A1"/>
</dbReference>
<sequence length="1027" mass="109060">MYFISTLFAATLYILPLIQALPSSYDQHFAKHPIRVSISRTENGHVAAVQRSIAGEQVLNKRDNNNTASLYNASGREYIIQVQIGTPPQQFDLTLDTGSSELWVPSSECSVDMCPYSRFNQTQSSSLNITSKTFSAQYSVGQANGTYVYETVRIGNATIDNQLVGLVNTTKNILGIVKSGEQSNGILGLGYPGLNTVRGVDGDIPFAFSLVKAKIISNPIFSVYLNSLLNYGNSGEITFGGTDPTKYNGTLEYVPVVSYRLETDSITNINTNISSTSTILVPNVGSTHTTADSLYLYWSVPGQGVATSNGGYVNNMSDPRPFTFDTGTTLTYVPSNVSDSIMHSLSGDVLKVVFDTYNGVYRVGCDFGQKATSEFVEFHLSTSVKANITRPVIVKVSVVDLVIPLDGTTLANSKLCMFGIAPSVQDSIVPAEETWVIGQSVLRSVYTVYDMSKNRIGIAPAINTNSTNGGADGSIGTGTDTDTTTTTTQPNKNGSSFVPISDAQSLLSYSYFSYRTKTASAVTLTQAAKDNPDSVLRFPLIRNPVQLNPLEAARLRHSHIAKRDSPNTRLYNDQSSQYLIEVGVGTPPQKFTVTFDTGSADLWIPSSKCPARSCPFTRFNEAKSSTFKPLNEKFGIQYGIGSVNGTYATDTVTVAGAAVKNQQFGLATITKEILALPSGANSSSTPSVSGNGILGMGYPSLTAATTENETPYNPFVFNLVQQNIIQKPIFSVYLNSATTEGWAGEVMFGGVDSTKYEGDIQYLPVAGLTTKNGNSNGSGSGSGNVGSSDSENDSNTPGADSSYYYWMVYGQGIAVRNGIKDHDWKLKSTGGFILDTGTTLTYLPLNIATDIASSFAGEDGYKVDRQSGVILIECSAASSNGTVELLMSRSSSQTSQNPVVLSVPASELVIPVDGETVETSQTCLFGIAPTMTTGAGIGSNMFLIGDSFLRSAYLVFDLGQNQIGLATSVGVGGGINGVDSSKNGGGGTESSNQSGSGYTSGSLGTHDMRQCVQAIGLGLFVLVLTNF</sequence>
<dbReference type="Gene3D" id="2.40.70.10">
    <property type="entry name" value="Acid Proteases"/>
    <property type="match status" value="4"/>
</dbReference>
<keyword evidence="2 3" id="KW-0064">Aspartyl protease</keyword>
<evidence type="ECO:0000313" key="8">
    <source>
        <dbReference type="Proteomes" id="UP001448207"/>
    </source>
</evidence>
<evidence type="ECO:0000256" key="4">
    <source>
        <dbReference type="SAM" id="MobiDB-lite"/>
    </source>
</evidence>
<dbReference type="PROSITE" id="PS51767">
    <property type="entry name" value="PEPTIDASE_A1"/>
    <property type="match status" value="2"/>
</dbReference>
<comment type="caution">
    <text evidence="7">The sequence shown here is derived from an EMBL/GenBank/DDBJ whole genome shotgun (WGS) entry which is preliminary data.</text>
</comment>
<evidence type="ECO:0000256" key="2">
    <source>
        <dbReference type="ARBA" id="ARBA00022750"/>
    </source>
</evidence>
<feature type="domain" description="Peptidase A1" evidence="6">
    <location>
        <begin position="578"/>
        <end position="966"/>
    </location>
</feature>
<dbReference type="InterPro" id="IPR021109">
    <property type="entry name" value="Peptidase_aspartic_dom_sf"/>
</dbReference>
<gene>
    <name evidence="7" type="ORF">J3Q64DRAFT_1845831</name>
</gene>
<comment type="similarity">
    <text evidence="1 3">Belongs to the peptidase A1 family.</text>
</comment>
<evidence type="ECO:0000256" key="5">
    <source>
        <dbReference type="SAM" id="SignalP"/>
    </source>
</evidence>
<evidence type="ECO:0000313" key="7">
    <source>
        <dbReference type="EMBL" id="KAL0092620.1"/>
    </source>
</evidence>
<feature type="compositionally biased region" description="Low complexity" evidence="4">
    <location>
        <begin position="785"/>
        <end position="795"/>
    </location>
</feature>
<dbReference type="Pfam" id="PF00026">
    <property type="entry name" value="Asp"/>
    <property type="match status" value="2"/>
</dbReference>
<evidence type="ECO:0000256" key="1">
    <source>
        <dbReference type="ARBA" id="ARBA00007447"/>
    </source>
</evidence>
<protein>
    <submittedName>
        <fullName evidence="7">Aspartic peptidase domain-containing protein</fullName>
    </submittedName>
</protein>
<dbReference type="InterPro" id="IPR034164">
    <property type="entry name" value="Pepsin-like_dom"/>
</dbReference>
<feature type="chain" id="PRO_5046071766" evidence="5">
    <location>
        <begin position="21"/>
        <end position="1027"/>
    </location>
</feature>
<feature type="signal peptide" evidence="5">
    <location>
        <begin position="1"/>
        <end position="20"/>
    </location>
</feature>
<keyword evidence="8" id="KW-1185">Reference proteome</keyword>
<dbReference type="PRINTS" id="PR00792">
    <property type="entry name" value="PEPSIN"/>
</dbReference>
<dbReference type="SUPFAM" id="SSF50630">
    <property type="entry name" value="Acid proteases"/>
    <property type="match status" value="2"/>
</dbReference>
<keyword evidence="3" id="KW-0378">Hydrolase</keyword>
<feature type="domain" description="Peptidase A1" evidence="6">
    <location>
        <begin position="78"/>
        <end position="459"/>
    </location>
</feature>
<reference evidence="7 8" key="1">
    <citation type="submission" date="2024-04" db="EMBL/GenBank/DDBJ databases">
        <title>Symmetric and asymmetric DNA N6-adenine methylation regulates different biological responses in Mucorales.</title>
        <authorList>
            <consortium name="Lawrence Berkeley National Laboratory"/>
            <person name="Lax C."/>
            <person name="Mondo S.J."/>
            <person name="Osorio-Concepcion M."/>
            <person name="Muszewska A."/>
            <person name="Corrochano-Luque M."/>
            <person name="Gutierrez G."/>
            <person name="Riley R."/>
            <person name="Lipzen A."/>
            <person name="Guo J."/>
            <person name="Hundley H."/>
            <person name="Amirebrahimi M."/>
            <person name="Ng V."/>
            <person name="Lorenzo-Gutierrez D."/>
            <person name="Binder U."/>
            <person name="Yang J."/>
            <person name="Song Y."/>
            <person name="Canovas D."/>
            <person name="Navarro E."/>
            <person name="Freitag M."/>
            <person name="Gabaldon T."/>
            <person name="Grigoriev I.V."/>
            <person name="Corrochano L.M."/>
            <person name="Nicolas F.E."/>
            <person name="Garre V."/>
        </authorList>
    </citation>
    <scope>NUCLEOTIDE SEQUENCE [LARGE SCALE GENOMIC DNA]</scope>
    <source>
        <strain evidence="7 8">L51</strain>
    </source>
</reference>
<keyword evidence="5" id="KW-0732">Signal</keyword>
<dbReference type="EMBL" id="JBCLYO010000002">
    <property type="protein sequence ID" value="KAL0092620.1"/>
    <property type="molecule type" value="Genomic_DNA"/>
</dbReference>
<feature type="region of interest" description="Disordered" evidence="4">
    <location>
        <begin position="771"/>
        <end position="796"/>
    </location>
</feature>
<feature type="compositionally biased region" description="Low complexity" evidence="4">
    <location>
        <begin position="477"/>
        <end position="488"/>
    </location>
</feature>
<feature type="region of interest" description="Disordered" evidence="4">
    <location>
        <begin position="980"/>
        <end position="1001"/>
    </location>
</feature>
<keyword evidence="3" id="KW-0645">Protease</keyword>
<dbReference type="CDD" id="cd05471">
    <property type="entry name" value="pepsin_like"/>
    <property type="match status" value="1"/>
</dbReference>
<organism evidence="7 8">
    <name type="scientific">Phycomyces blakesleeanus</name>
    <dbReference type="NCBI Taxonomy" id="4837"/>
    <lineage>
        <taxon>Eukaryota</taxon>
        <taxon>Fungi</taxon>
        <taxon>Fungi incertae sedis</taxon>
        <taxon>Mucoromycota</taxon>
        <taxon>Mucoromycotina</taxon>
        <taxon>Mucoromycetes</taxon>
        <taxon>Mucorales</taxon>
        <taxon>Phycomycetaceae</taxon>
        <taxon>Phycomyces</taxon>
    </lineage>
</organism>